<keyword evidence="2" id="KW-1185">Reference proteome</keyword>
<dbReference type="Proteomes" id="UP001600888">
    <property type="component" value="Unassembled WGS sequence"/>
</dbReference>
<sequence length="105" mass="11400">MKYSTCPLAPVGLSKPGYNSNPALFTSYQEVSPASCHFFFCSQTQLSHRRIPSCLSRMQSLSLRTSHSQTPGRSNPARTSQSLFAFGLCHSTCMHAGPCGGLSRL</sequence>
<gene>
    <name evidence="1" type="ORF">FJTKL_08258</name>
</gene>
<reference evidence="1 2" key="1">
    <citation type="submission" date="2024-03" db="EMBL/GenBank/DDBJ databases">
        <title>A high-quality draft genome sequence of Diaporthe vaccinii, a causative agent of upright dieback and viscid rot disease in cranberry plants.</title>
        <authorList>
            <person name="Sarrasin M."/>
            <person name="Lang B.F."/>
            <person name="Burger G."/>
        </authorList>
    </citation>
    <scope>NUCLEOTIDE SEQUENCE [LARGE SCALE GENOMIC DNA]</scope>
    <source>
        <strain evidence="1 2">IS7</strain>
    </source>
</reference>
<name>A0ABR4ESN6_9PEZI</name>
<proteinExistence type="predicted"/>
<protein>
    <submittedName>
        <fullName evidence="1">Uncharacterized protein</fullName>
    </submittedName>
</protein>
<organism evidence="1 2">
    <name type="scientific">Diaporthe vaccinii</name>
    <dbReference type="NCBI Taxonomy" id="105482"/>
    <lineage>
        <taxon>Eukaryota</taxon>
        <taxon>Fungi</taxon>
        <taxon>Dikarya</taxon>
        <taxon>Ascomycota</taxon>
        <taxon>Pezizomycotina</taxon>
        <taxon>Sordariomycetes</taxon>
        <taxon>Sordariomycetidae</taxon>
        <taxon>Diaporthales</taxon>
        <taxon>Diaporthaceae</taxon>
        <taxon>Diaporthe</taxon>
        <taxon>Diaporthe eres species complex</taxon>
    </lineage>
</organism>
<accession>A0ABR4ESN6</accession>
<comment type="caution">
    <text evidence="1">The sequence shown here is derived from an EMBL/GenBank/DDBJ whole genome shotgun (WGS) entry which is preliminary data.</text>
</comment>
<evidence type="ECO:0000313" key="1">
    <source>
        <dbReference type="EMBL" id="KAL2285311.1"/>
    </source>
</evidence>
<evidence type="ECO:0000313" key="2">
    <source>
        <dbReference type="Proteomes" id="UP001600888"/>
    </source>
</evidence>
<dbReference type="EMBL" id="JBAWTH010000031">
    <property type="protein sequence ID" value="KAL2285311.1"/>
    <property type="molecule type" value="Genomic_DNA"/>
</dbReference>